<dbReference type="EMBL" id="QJKK01000009">
    <property type="protein sequence ID" value="RAL22536.1"/>
    <property type="molecule type" value="Genomic_DNA"/>
</dbReference>
<feature type="region of interest" description="Disordered" evidence="1">
    <location>
        <begin position="293"/>
        <end position="515"/>
    </location>
</feature>
<proteinExistence type="predicted"/>
<comment type="caution">
    <text evidence="2">The sequence shown here is derived from an EMBL/GenBank/DDBJ whole genome shotgun (WGS) entry which is preliminary data.</text>
</comment>
<dbReference type="OrthoDB" id="9952195at2"/>
<accession>A0A364K299</accession>
<organism evidence="2 3">
    <name type="scientific">Thermoflavimicrobium daqui</name>
    <dbReference type="NCBI Taxonomy" id="2137476"/>
    <lineage>
        <taxon>Bacteria</taxon>
        <taxon>Bacillati</taxon>
        <taxon>Bacillota</taxon>
        <taxon>Bacilli</taxon>
        <taxon>Bacillales</taxon>
        <taxon>Thermoactinomycetaceae</taxon>
        <taxon>Thermoflavimicrobium</taxon>
    </lineage>
</organism>
<name>A0A364K299_9BACL</name>
<dbReference type="AlphaFoldDB" id="A0A364K299"/>
<dbReference type="Proteomes" id="UP000251213">
    <property type="component" value="Unassembled WGS sequence"/>
</dbReference>
<reference evidence="2 3" key="2">
    <citation type="submission" date="2018-06" db="EMBL/GenBank/DDBJ databases">
        <authorList>
            <person name="Zhirakovskaya E."/>
        </authorList>
    </citation>
    <scope>NUCLEOTIDE SEQUENCE [LARGE SCALE GENOMIC DNA]</scope>
    <source>
        <strain evidence="2 3">FBKL4.011</strain>
    </source>
</reference>
<reference evidence="2 3" key="1">
    <citation type="submission" date="2018-06" db="EMBL/GenBank/DDBJ databases">
        <title>Thermoflavimicrobium daqus sp. nov., a thermophilic microbe isolated from Moutai-flavour Daqu.</title>
        <authorList>
            <person name="Wang X."/>
            <person name="Zhou H."/>
        </authorList>
    </citation>
    <scope>NUCLEOTIDE SEQUENCE [LARGE SCALE GENOMIC DNA]</scope>
    <source>
        <strain evidence="2 3">FBKL4.011</strain>
    </source>
</reference>
<evidence type="ECO:0000256" key="1">
    <source>
        <dbReference type="SAM" id="MobiDB-lite"/>
    </source>
</evidence>
<feature type="region of interest" description="Disordered" evidence="1">
    <location>
        <begin position="162"/>
        <end position="197"/>
    </location>
</feature>
<feature type="compositionally biased region" description="Basic and acidic residues" evidence="1">
    <location>
        <begin position="293"/>
        <end position="506"/>
    </location>
</feature>
<feature type="region of interest" description="Disordered" evidence="1">
    <location>
        <begin position="229"/>
        <end position="253"/>
    </location>
</feature>
<sequence length="631" mass="71396">MKNKQPHELLEYFRTEDGQPIETTSTHGSPIDYKKIATKVGATIMVSALSAGALAGCINGVDSAKGIKHFNEMATAKVQEADQTSEESSKKQVEINISDDQFQKIIDSAVKVIEQKQSQKSEEFVAQKTEPQVEEKTVDDLINSSPLALNHGKKSLLDLIISVPDDNPEPSKSDTPSITASTQPIQTVNKNNKQQDDNLKTAGISSIKNLGNPFIDDDYYDDDYYDDYYDDDSDTKKPNNKGKGKGHDKKWQPKNDDELKIVIAVVPVFDDYGNYIGTQTYYSDGTSVIDYTDKNHNKDDNNKNNKDDNNKNNKDDNNKNNKDDNNKNNKDDNNKNNKDDNNKHDKDDNNKHDKDGNNKHDKDSNNKHDKDDNNKHDKDDNNKHDKDDNNKHDKDGNNKHDKDSNNKHDKDGNNKHDKDGNNKHDKDGNNKHDKDGNNKHDKDGNNKHDKDGNNKHDKDGNNKHDKDGNNKHDKDGNNKQNDDGLIILKKDNHDKPNVALLKDKPKTSSPKEQPVVKSIKTLDNKSNHTNDNKVVLPKQDQPTKDVVKNFTPTNKTQNNNITSKKSYTKKAQVKQYKLTKKQSAFTKGEYNKKVSLKKSKTYLTKKNGKKSKITEVKLQKNNLGQKKLNAL</sequence>
<protein>
    <submittedName>
        <fullName evidence="2">Uncharacterized protein</fullName>
    </submittedName>
</protein>
<feature type="compositionally biased region" description="Basic residues" evidence="1">
    <location>
        <begin position="238"/>
        <end position="248"/>
    </location>
</feature>
<evidence type="ECO:0000313" key="2">
    <source>
        <dbReference type="EMBL" id="RAL22536.1"/>
    </source>
</evidence>
<gene>
    <name evidence="2" type="ORF">DL897_14080</name>
</gene>
<feature type="compositionally biased region" description="Polar residues" evidence="1">
    <location>
        <begin position="173"/>
        <end position="188"/>
    </location>
</feature>
<dbReference type="RefSeq" id="WP_113659779.1">
    <property type="nucleotide sequence ID" value="NZ_KZ845671.1"/>
</dbReference>
<evidence type="ECO:0000313" key="3">
    <source>
        <dbReference type="Proteomes" id="UP000251213"/>
    </source>
</evidence>
<keyword evidence="3" id="KW-1185">Reference proteome</keyword>